<evidence type="ECO:0000256" key="1">
    <source>
        <dbReference type="ARBA" id="ARBA00000085"/>
    </source>
</evidence>
<dbReference type="GO" id="GO:0005886">
    <property type="term" value="C:plasma membrane"/>
    <property type="evidence" value="ECO:0007669"/>
    <property type="project" value="UniProtKB-SubCell"/>
</dbReference>
<dbReference type="EMBL" id="FOHN01000003">
    <property type="protein sequence ID" value="SES80571.1"/>
    <property type="molecule type" value="Genomic_DNA"/>
</dbReference>
<dbReference type="SUPFAM" id="SSF55874">
    <property type="entry name" value="ATPase domain of HSP90 chaperone/DNA topoisomerase II/histidine kinase"/>
    <property type="match status" value="1"/>
</dbReference>
<sequence length="500" mass="57016">MEKTGRREGGIIKRFYQKLLFQLFMYFALVVCMFAILLGVIYMKLYEDNTIRTFRNDLVKKSERISQNVSNYAKLNDYKGFSSYLETMQSLFDKNETDIYIISNVNSQIALSSYFTSYNTVSQIESLPKAMYKIVMLAFEGKVASNKGYIQLYHRQSVCVAVPVKDTGGNVTGAVMLVSAPQDQMLLYNGQRYIIISSIAALIVSFVVSIFLAGKFSRPISAMRKVALRLSEGDYEAKSDIRNGGEIGELACSIDVLSDKLKENEVIRNNMEQTRRDFFANVSHELRTPITVMRGYSEMLVDGVVSKEEKKQQYYERMLGECKSMERLVGDLLILSKMQNPDFQIEKEPVNLIQVFHDIIRGIHVVAAKKQIEIECLHTEECIMMMGDYDRLRQMFLIILDNAVKFSNEQSHIKIEIEVHTNITIKITDQGIGIAQEELPYIFEKFYKSKLKQNEQGSGLGLVIAKQIAMKHGGVINVESELGKGSTFQFVFDKTCNQML</sequence>
<evidence type="ECO:0000259" key="15">
    <source>
        <dbReference type="PROSITE" id="PS50109"/>
    </source>
</evidence>
<dbReference type="InterPro" id="IPR005467">
    <property type="entry name" value="His_kinase_dom"/>
</dbReference>
<evidence type="ECO:0000256" key="7">
    <source>
        <dbReference type="ARBA" id="ARBA00022692"/>
    </source>
</evidence>
<evidence type="ECO:0000256" key="10">
    <source>
        <dbReference type="ARBA" id="ARBA00022840"/>
    </source>
</evidence>
<evidence type="ECO:0000256" key="6">
    <source>
        <dbReference type="ARBA" id="ARBA00022679"/>
    </source>
</evidence>
<keyword evidence="10" id="KW-0067">ATP-binding</keyword>
<dbReference type="Gene3D" id="3.30.565.10">
    <property type="entry name" value="Histidine kinase-like ATPase, C-terminal domain"/>
    <property type="match status" value="1"/>
</dbReference>
<keyword evidence="13 14" id="KW-0472">Membrane</keyword>
<dbReference type="PROSITE" id="PS50109">
    <property type="entry name" value="HIS_KIN"/>
    <property type="match status" value="1"/>
</dbReference>
<evidence type="ECO:0000256" key="9">
    <source>
        <dbReference type="ARBA" id="ARBA00022777"/>
    </source>
</evidence>
<dbReference type="Gene3D" id="1.10.287.130">
    <property type="match status" value="1"/>
</dbReference>
<name>A0A1H9ZFX3_9FIRM</name>
<evidence type="ECO:0000256" key="12">
    <source>
        <dbReference type="ARBA" id="ARBA00023012"/>
    </source>
</evidence>
<keyword evidence="11 14" id="KW-1133">Transmembrane helix</keyword>
<keyword evidence="18" id="KW-1185">Reference proteome</keyword>
<dbReference type="SUPFAM" id="SSF158472">
    <property type="entry name" value="HAMP domain-like"/>
    <property type="match status" value="1"/>
</dbReference>
<dbReference type="PANTHER" id="PTHR45528:SF1">
    <property type="entry name" value="SENSOR HISTIDINE KINASE CPXA"/>
    <property type="match status" value="1"/>
</dbReference>
<dbReference type="FunFam" id="3.30.565.10:FF:000006">
    <property type="entry name" value="Sensor histidine kinase WalK"/>
    <property type="match status" value="1"/>
</dbReference>
<dbReference type="InterPro" id="IPR036890">
    <property type="entry name" value="HATPase_C_sf"/>
</dbReference>
<evidence type="ECO:0000256" key="13">
    <source>
        <dbReference type="ARBA" id="ARBA00023136"/>
    </source>
</evidence>
<evidence type="ECO:0000256" key="2">
    <source>
        <dbReference type="ARBA" id="ARBA00004651"/>
    </source>
</evidence>
<keyword evidence="4" id="KW-1003">Cell membrane</keyword>
<accession>A0A1H9ZFX3</accession>
<evidence type="ECO:0000259" key="16">
    <source>
        <dbReference type="PROSITE" id="PS50885"/>
    </source>
</evidence>
<dbReference type="SUPFAM" id="SSF47384">
    <property type="entry name" value="Homodimeric domain of signal transducing histidine kinase"/>
    <property type="match status" value="1"/>
</dbReference>
<evidence type="ECO:0000256" key="14">
    <source>
        <dbReference type="SAM" id="Phobius"/>
    </source>
</evidence>
<comment type="catalytic activity">
    <reaction evidence="1">
        <text>ATP + protein L-histidine = ADP + protein N-phospho-L-histidine.</text>
        <dbReference type="EC" id="2.7.13.3"/>
    </reaction>
</comment>
<proteinExistence type="predicted"/>
<dbReference type="Pfam" id="PF02518">
    <property type="entry name" value="HATPase_c"/>
    <property type="match status" value="1"/>
</dbReference>
<evidence type="ECO:0000256" key="3">
    <source>
        <dbReference type="ARBA" id="ARBA00012438"/>
    </source>
</evidence>
<evidence type="ECO:0000256" key="8">
    <source>
        <dbReference type="ARBA" id="ARBA00022741"/>
    </source>
</evidence>
<evidence type="ECO:0000313" key="17">
    <source>
        <dbReference type="EMBL" id="SES80571.1"/>
    </source>
</evidence>
<reference evidence="17 18" key="1">
    <citation type="submission" date="2016-10" db="EMBL/GenBank/DDBJ databases">
        <authorList>
            <person name="de Groot N.N."/>
        </authorList>
    </citation>
    <scope>NUCLEOTIDE SEQUENCE [LARGE SCALE GENOMIC DNA]</scope>
    <source>
        <strain evidence="17 18">DSM 1801</strain>
    </source>
</reference>
<dbReference type="EC" id="2.7.13.3" evidence="3"/>
<dbReference type="PRINTS" id="PR00344">
    <property type="entry name" value="BCTRLSENSOR"/>
</dbReference>
<feature type="transmembrane region" description="Helical" evidence="14">
    <location>
        <begin position="20"/>
        <end position="43"/>
    </location>
</feature>
<dbReference type="PANTHER" id="PTHR45528">
    <property type="entry name" value="SENSOR HISTIDINE KINASE CPXA"/>
    <property type="match status" value="1"/>
</dbReference>
<dbReference type="AlphaFoldDB" id="A0A1H9ZFX3"/>
<dbReference type="InterPro" id="IPR036097">
    <property type="entry name" value="HisK_dim/P_sf"/>
</dbReference>
<dbReference type="SMART" id="SM00387">
    <property type="entry name" value="HATPase_c"/>
    <property type="match status" value="1"/>
</dbReference>
<comment type="subcellular location">
    <subcellularLocation>
        <location evidence="2">Cell membrane</location>
        <topology evidence="2">Multi-pass membrane protein</topology>
    </subcellularLocation>
</comment>
<dbReference type="GO" id="GO:0005524">
    <property type="term" value="F:ATP binding"/>
    <property type="evidence" value="ECO:0007669"/>
    <property type="project" value="UniProtKB-KW"/>
</dbReference>
<keyword evidence="9 17" id="KW-0418">Kinase</keyword>
<dbReference type="InterPro" id="IPR003594">
    <property type="entry name" value="HATPase_dom"/>
</dbReference>
<dbReference type="Gene3D" id="6.10.340.10">
    <property type="match status" value="1"/>
</dbReference>
<dbReference type="Pfam" id="PF00672">
    <property type="entry name" value="HAMP"/>
    <property type="match status" value="1"/>
</dbReference>
<keyword evidence="6" id="KW-0808">Transferase</keyword>
<dbReference type="GO" id="GO:0000155">
    <property type="term" value="F:phosphorelay sensor kinase activity"/>
    <property type="evidence" value="ECO:0007669"/>
    <property type="project" value="InterPro"/>
</dbReference>
<dbReference type="SMART" id="SM00388">
    <property type="entry name" value="HisKA"/>
    <property type="match status" value="1"/>
</dbReference>
<evidence type="ECO:0000256" key="4">
    <source>
        <dbReference type="ARBA" id="ARBA00022475"/>
    </source>
</evidence>
<feature type="domain" description="HAMP" evidence="16">
    <location>
        <begin position="214"/>
        <end position="266"/>
    </location>
</feature>
<feature type="transmembrane region" description="Helical" evidence="14">
    <location>
        <begin position="193"/>
        <end position="214"/>
    </location>
</feature>
<dbReference type="Proteomes" id="UP000199800">
    <property type="component" value="Unassembled WGS sequence"/>
</dbReference>
<keyword evidence="8" id="KW-0547">Nucleotide-binding</keyword>
<dbReference type="FunFam" id="1.10.287.130:FF:000001">
    <property type="entry name" value="Two-component sensor histidine kinase"/>
    <property type="match status" value="1"/>
</dbReference>
<keyword evidence="12" id="KW-0902">Two-component regulatory system</keyword>
<keyword evidence="7 14" id="KW-0812">Transmembrane</keyword>
<evidence type="ECO:0000256" key="5">
    <source>
        <dbReference type="ARBA" id="ARBA00022553"/>
    </source>
</evidence>
<feature type="domain" description="Histidine kinase" evidence="15">
    <location>
        <begin position="281"/>
        <end position="496"/>
    </location>
</feature>
<dbReference type="CDD" id="cd06225">
    <property type="entry name" value="HAMP"/>
    <property type="match status" value="1"/>
</dbReference>
<dbReference type="SMART" id="SM00304">
    <property type="entry name" value="HAMP"/>
    <property type="match status" value="1"/>
</dbReference>
<protein>
    <recommendedName>
        <fullName evidence="3">histidine kinase</fullName>
        <ecNumber evidence="3">2.7.13.3</ecNumber>
    </recommendedName>
</protein>
<dbReference type="PROSITE" id="PS50885">
    <property type="entry name" value="HAMP"/>
    <property type="match status" value="1"/>
</dbReference>
<keyword evidence="5" id="KW-0597">Phosphoprotein</keyword>
<dbReference type="CDD" id="cd00075">
    <property type="entry name" value="HATPase"/>
    <property type="match status" value="1"/>
</dbReference>
<evidence type="ECO:0000256" key="11">
    <source>
        <dbReference type="ARBA" id="ARBA00022989"/>
    </source>
</evidence>
<gene>
    <name evidence="17" type="ORF">SAMN04487772_103190</name>
</gene>
<dbReference type="RefSeq" id="WP_177180600.1">
    <property type="nucleotide sequence ID" value="NZ_FOHN01000003.1"/>
</dbReference>
<dbReference type="Pfam" id="PF00512">
    <property type="entry name" value="HisKA"/>
    <property type="match status" value="1"/>
</dbReference>
<dbReference type="InterPro" id="IPR004358">
    <property type="entry name" value="Sig_transdc_His_kin-like_C"/>
</dbReference>
<dbReference type="InterPro" id="IPR003661">
    <property type="entry name" value="HisK_dim/P_dom"/>
</dbReference>
<dbReference type="InterPro" id="IPR050398">
    <property type="entry name" value="HssS/ArlS-like"/>
</dbReference>
<organism evidence="17 18">
    <name type="scientific">[Clostridium] polysaccharolyticum</name>
    <dbReference type="NCBI Taxonomy" id="29364"/>
    <lineage>
        <taxon>Bacteria</taxon>
        <taxon>Bacillati</taxon>
        <taxon>Bacillota</taxon>
        <taxon>Clostridia</taxon>
        <taxon>Lachnospirales</taxon>
        <taxon>Lachnospiraceae</taxon>
    </lineage>
</organism>
<dbReference type="CDD" id="cd00082">
    <property type="entry name" value="HisKA"/>
    <property type="match status" value="1"/>
</dbReference>
<evidence type="ECO:0000313" key="18">
    <source>
        <dbReference type="Proteomes" id="UP000199800"/>
    </source>
</evidence>
<dbReference type="InterPro" id="IPR003660">
    <property type="entry name" value="HAMP_dom"/>
</dbReference>
<dbReference type="STRING" id="29364.SAMN04487772_103190"/>